<dbReference type="Proteomes" id="UP001303889">
    <property type="component" value="Unassembled WGS sequence"/>
</dbReference>
<dbReference type="Pfam" id="PF08584">
    <property type="entry name" value="Ribonuc_P_40"/>
    <property type="match status" value="1"/>
</dbReference>
<protein>
    <submittedName>
        <fullName evidence="1">Ribonuclease P 40kDa subunit-domain-containing protein</fullName>
    </submittedName>
</protein>
<dbReference type="AlphaFoldDB" id="A0AAN6MRD0"/>
<sequence length="356" mass="39591">MLSFNQPALFQGSKCYVTHGVMGHLDPTQLPTKSKPWSTLTSHDFVHRADLIIPEEVLAVVQQKFLTDSPAPEFKKVVLSLHDILSGDFFTEYIKNGSILMLSEGRRGIDNVFSLRSGRLTMFLDKETYERAGLVGNPHGVKGKRGLKPRWIVEFDLTEPSMVSGKKGFDRLVYASKNALSAPVTWLFCNISPTAPSPDPLAQHSPIKYSCNPGIAQGIEVVLPKLSPDADLLAPSGRQDFEDFATSLYEWLSLVRLQSPRVQVGDEIDPYLSRYQVPQAEGEGRVCKISWRGFLAPSWSRQTLINIVTALPAKSWFSFSTTTFSKGLAGDNAECTILRPPNSSGEYLMWEVKSHE</sequence>
<dbReference type="GO" id="GO:0000171">
    <property type="term" value="F:ribonuclease MRP activity"/>
    <property type="evidence" value="ECO:0007669"/>
    <property type="project" value="TreeGrafter"/>
</dbReference>
<evidence type="ECO:0000313" key="2">
    <source>
        <dbReference type="Proteomes" id="UP001303889"/>
    </source>
</evidence>
<proteinExistence type="predicted"/>
<evidence type="ECO:0000313" key="1">
    <source>
        <dbReference type="EMBL" id="KAK3905680.1"/>
    </source>
</evidence>
<dbReference type="InterPro" id="IPR013893">
    <property type="entry name" value="RNase_P_Rpp40"/>
</dbReference>
<dbReference type="GO" id="GO:0000172">
    <property type="term" value="C:ribonuclease MRP complex"/>
    <property type="evidence" value="ECO:0007669"/>
    <property type="project" value="TreeGrafter"/>
</dbReference>
<organism evidence="1 2">
    <name type="scientific">Staphylotrichum tortipilum</name>
    <dbReference type="NCBI Taxonomy" id="2831512"/>
    <lineage>
        <taxon>Eukaryota</taxon>
        <taxon>Fungi</taxon>
        <taxon>Dikarya</taxon>
        <taxon>Ascomycota</taxon>
        <taxon>Pezizomycotina</taxon>
        <taxon>Sordariomycetes</taxon>
        <taxon>Sordariomycetidae</taxon>
        <taxon>Sordariales</taxon>
        <taxon>Chaetomiaceae</taxon>
        <taxon>Staphylotrichum</taxon>
    </lineage>
</organism>
<dbReference type="GO" id="GO:0030681">
    <property type="term" value="C:multimeric ribonuclease P complex"/>
    <property type="evidence" value="ECO:0007669"/>
    <property type="project" value="TreeGrafter"/>
</dbReference>
<reference evidence="1" key="1">
    <citation type="journal article" date="2023" name="Mol. Phylogenet. Evol.">
        <title>Genome-scale phylogeny and comparative genomics of the fungal order Sordariales.</title>
        <authorList>
            <person name="Hensen N."/>
            <person name="Bonometti L."/>
            <person name="Westerberg I."/>
            <person name="Brannstrom I.O."/>
            <person name="Guillou S."/>
            <person name="Cros-Aarteil S."/>
            <person name="Calhoun S."/>
            <person name="Haridas S."/>
            <person name="Kuo A."/>
            <person name="Mondo S."/>
            <person name="Pangilinan J."/>
            <person name="Riley R."/>
            <person name="LaButti K."/>
            <person name="Andreopoulos B."/>
            <person name="Lipzen A."/>
            <person name="Chen C."/>
            <person name="Yan M."/>
            <person name="Daum C."/>
            <person name="Ng V."/>
            <person name="Clum A."/>
            <person name="Steindorff A."/>
            <person name="Ohm R.A."/>
            <person name="Martin F."/>
            <person name="Silar P."/>
            <person name="Natvig D.O."/>
            <person name="Lalanne C."/>
            <person name="Gautier V."/>
            <person name="Ament-Velasquez S.L."/>
            <person name="Kruys A."/>
            <person name="Hutchinson M.I."/>
            <person name="Powell A.J."/>
            <person name="Barry K."/>
            <person name="Miller A.N."/>
            <person name="Grigoriev I.V."/>
            <person name="Debuchy R."/>
            <person name="Gladieux P."/>
            <person name="Hiltunen Thoren M."/>
            <person name="Johannesson H."/>
        </authorList>
    </citation>
    <scope>NUCLEOTIDE SEQUENCE</scope>
    <source>
        <strain evidence="1">CBS 103.79</strain>
    </source>
</reference>
<dbReference type="PANTHER" id="PTHR15396:SF1">
    <property type="entry name" value="RIBONUCLEASE P PROTEIN SUBUNIT P40"/>
    <property type="match status" value="1"/>
</dbReference>
<comment type="caution">
    <text evidence="1">The sequence shown here is derived from an EMBL/GenBank/DDBJ whole genome shotgun (WGS) entry which is preliminary data.</text>
</comment>
<dbReference type="PANTHER" id="PTHR15396">
    <property type="entry name" value="RIBONUCLEASE P PROTEIN SUBUNIT P40"/>
    <property type="match status" value="1"/>
</dbReference>
<keyword evidence="2" id="KW-1185">Reference proteome</keyword>
<dbReference type="GO" id="GO:0000447">
    <property type="term" value="P:endonucleolytic cleavage in ITS1 to separate SSU-rRNA from 5.8S rRNA and LSU-rRNA from tricistronic rRNA transcript (SSU-rRNA, 5.8S rRNA, LSU-rRNA)"/>
    <property type="evidence" value="ECO:0007669"/>
    <property type="project" value="TreeGrafter"/>
</dbReference>
<dbReference type="GO" id="GO:0004526">
    <property type="term" value="F:ribonuclease P activity"/>
    <property type="evidence" value="ECO:0007669"/>
    <property type="project" value="TreeGrafter"/>
</dbReference>
<dbReference type="GO" id="GO:0001682">
    <property type="term" value="P:tRNA 5'-leader removal"/>
    <property type="evidence" value="ECO:0007669"/>
    <property type="project" value="InterPro"/>
</dbReference>
<dbReference type="EMBL" id="MU855350">
    <property type="protein sequence ID" value="KAK3905680.1"/>
    <property type="molecule type" value="Genomic_DNA"/>
</dbReference>
<gene>
    <name evidence="1" type="ORF">C8A05DRAFT_41415</name>
</gene>
<reference evidence="1" key="2">
    <citation type="submission" date="2023-05" db="EMBL/GenBank/DDBJ databases">
        <authorList>
            <consortium name="Lawrence Berkeley National Laboratory"/>
            <person name="Steindorff A."/>
            <person name="Hensen N."/>
            <person name="Bonometti L."/>
            <person name="Westerberg I."/>
            <person name="Brannstrom I.O."/>
            <person name="Guillou S."/>
            <person name="Cros-Aarteil S."/>
            <person name="Calhoun S."/>
            <person name="Haridas S."/>
            <person name="Kuo A."/>
            <person name="Mondo S."/>
            <person name="Pangilinan J."/>
            <person name="Riley R."/>
            <person name="Labutti K."/>
            <person name="Andreopoulos B."/>
            <person name="Lipzen A."/>
            <person name="Chen C."/>
            <person name="Yanf M."/>
            <person name="Daum C."/>
            <person name="Ng V."/>
            <person name="Clum A."/>
            <person name="Ohm R."/>
            <person name="Martin F."/>
            <person name="Silar P."/>
            <person name="Natvig D."/>
            <person name="Lalanne C."/>
            <person name="Gautier V."/>
            <person name="Ament-Velasquez S.L."/>
            <person name="Kruys A."/>
            <person name="Hutchinson M.I."/>
            <person name="Powell A.J."/>
            <person name="Barry K."/>
            <person name="Miller A.N."/>
            <person name="Grigoriev I.V."/>
            <person name="Debuchy R."/>
            <person name="Gladieux P."/>
            <person name="Thoren M.H."/>
            <person name="Johannesson H."/>
        </authorList>
    </citation>
    <scope>NUCLEOTIDE SEQUENCE</scope>
    <source>
        <strain evidence="1">CBS 103.79</strain>
    </source>
</reference>
<accession>A0AAN6MRD0</accession>
<name>A0AAN6MRD0_9PEZI</name>